<feature type="compositionally biased region" description="Basic and acidic residues" evidence="1">
    <location>
        <begin position="281"/>
        <end position="309"/>
    </location>
</feature>
<accession>A0A8A1LVI8</accession>
<dbReference type="AlphaFoldDB" id="A0A8A1LVI8"/>
<evidence type="ECO:0000256" key="1">
    <source>
        <dbReference type="SAM" id="MobiDB-lite"/>
    </source>
</evidence>
<gene>
    <name evidence="3" type="ORF">I7I51_07579</name>
</gene>
<feature type="compositionally biased region" description="Acidic residues" evidence="1">
    <location>
        <begin position="371"/>
        <end position="394"/>
    </location>
</feature>
<dbReference type="InterPro" id="IPR037231">
    <property type="entry name" value="NAP-like_sf"/>
</dbReference>
<dbReference type="Proteomes" id="UP000663671">
    <property type="component" value="Chromosome 2"/>
</dbReference>
<evidence type="ECO:0000259" key="2">
    <source>
        <dbReference type="PROSITE" id="PS50858"/>
    </source>
</evidence>
<feature type="region of interest" description="Disordered" evidence="1">
    <location>
        <begin position="235"/>
        <end position="260"/>
    </location>
</feature>
<feature type="region of interest" description="Disordered" evidence="1">
    <location>
        <begin position="281"/>
        <end position="335"/>
    </location>
</feature>
<evidence type="ECO:0000313" key="3">
    <source>
        <dbReference type="EMBL" id="QSS58156.1"/>
    </source>
</evidence>
<dbReference type="SUPFAM" id="SSF143113">
    <property type="entry name" value="NAP-like"/>
    <property type="match status" value="1"/>
</dbReference>
<dbReference type="OrthoDB" id="19419at2759"/>
<proteinExistence type="predicted"/>
<reference evidence="3" key="1">
    <citation type="submission" date="2021-01" db="EMBL/GenBank/DDBJ databases">
        <title>Chromosome-level genome assembly of a human fungal pathogen reveals clustering of transcriptionally co-regulated genes.</title>
        <authorList>
            <person name="Voorhies M."/>
            <person name="Cohen S."/>
            <person name="Shea T.P."/>
            <person name="Petrus S."/>
            <person name="Munoz J.F."/>
            <person name="Poplawski S."/>
            <person name="Goldman W.E."/>
            <person name="Michael T."/>
            <person name="Cuomo C.A."/>
            <person name="Sil A."/>
            <person name="Beyhan S."/>
        </authorList>
    </citation>
    <scope>NUCLEOTIDE SEQUENCE</scope>
    <source>
        <strain evidence="3">WU24</strain>
    </source>
</reference>
<dbReference type="VEuPathDB" id="FungiDB:I7I51_07579"/>
<feature type="compositionally biased region" description="Acidic residues" evidence="1">
    <location>
        <begin position="310"/>
        <end position="330"/>
    </location>
</feature>
<dbReference type="PROSITE" id="PS50858">
    <property type="entry name" value="BSD"/>
    <property type="match status" value="1"/>
</dbReference>
<feature type="compositionally biased region" description="Acidic residues" evidence="1">
    <location>
        <begin position="237"/>
        <end position="257"/>
    </location>
</feature>
<protein>
    <submittedName>
        <fullName evidence="3">NAP family protein</fullName>
    </submittedName>
</protein>
<dbReference type="EMBL" id="CP069109">
    <property type="protein sequence ID" value="QSS58156.1"/>
    <property type="molecule type" value="Genomic_DNA"/>
</dbReference>
<feature type="domain" description="BSD" evidence="2">
    <location>
        <begin position="42"/>
        <end position="85"/>
    </location>
</feature>
<dbReference type="InterPro" id="IPR005607">
    <property type="entry name" value="BSD_dom"/>
</dbReference>
<sequence length="403" mass="45525">MASDDEVPLLKRTEFMTDDTPVISKETTREMALLERDFVEAEVQALRASVPIFRPLYTRRNALITSKLSEAEFWPRVFSNLEEYVLPSDEIIIDQCLKNFTVERFSVNDAGDAGEPRNVRFTFEFDTSPDQNPWFGGDGKFVKDFYWRKSIGVSEKSGRRSVWEGLVSQPVRIPWRKAEMDPTNGLLDAACDLAEAEEKVAGGKGKKVTPEQRLELPEYEKVVKEVAKAEAMVDLHAEDEEDGDEDEDGDDDDDNDNQDQSTMSFFAWFGYRGRDISAEESEEAVKADEEYWGKISRGEKVDGGEGKDGEDADDVSEEGDDDGGDEDGLLDAEIFPDGHELAMALSEDIWENAFKYYVQSLQIGDGIDSGFDFDMDGMEDDDDDDDDDDDEEEADRPRKKVKT</sequence>
<organism evidence="3 4">
    <name type="scientific">Ajellomyces capsulatus</name>
    <name type="common">Darling's disease fungus</name>
    <name type="synonym">Histoplasma capsulatum</name>
    <dbReference type="NCBI Taxonomy" id="5037"/>
    <lineage>
        <taxon>Eukaryota</taxon>
        <taxon>Fungi</taxon>
        <taxon>Dikarya</taxon>
        <taxon>Ascomycota</taxon>
        <taxon>Pezizomycotina</taxon>
        <taxon>Eurotiomycetes</taxon>
        <taxon>Eurotiomycetidae</taxon>
        <taxon>Onygenales</taxon>
        <taxon>Ajellomycetaceae</taxon>
        <taxon>Histoplasma</taxon>
    </lineage>
</organism>
<feature type="region of interest" description="Disordered" evidence="1">
    <location>
        <begin position="368"/>
        <end position="403"/>
    </location>
</feature>
<evidence type="ECO:0000313" key="4">
    <source>
        <dbReference type="Proteomes" id="UP000663671"/>
    </source>
</evidence>
<dbReference type="Gene3D" id="3.30.1120.90">
    <property type="entry name" value="Nucleosome assembly protein"/>
    <property type="match status" value="1"/>
</dbReference>
<name>A0A8A1LVI8_AJECA</name>